<comment type="domain">
    <text evidence="8">The N-terminal domain determines nucleotide recognition and specific binding, while the C-terminal domain determines the specific binding to the target protein.</text>
</comment>
<keyword evidence="6 8" id="KW-0342">GTP-binding</keyword>
<evidence type="ECO:0000256" key="8">
    <source>
        <dbReference type="HAMAP-Rule" id="MF_00316"/>
    </source>
</evidence>
<protein>
    <recommendedName>
        <fullName evidence="8">Probable molybdenum cofactor guanylyltransferase</fullName>
        <shortName evidence="8">MoCo guanylyltransferase</shortName>
        <ecNumber evidence="8">2.7.7.77</ecNumber>
    </recommendedName>
    <alternativeName>
        <fullName evidence="8">GTP:molybdopterin guanylyltransferase</fullName>
    </alternativeName>
    <alternativeName>
        <fullName evidence="8">Mo-MPT guanylyltransferase</fullName>
    </alternativeName>
    <alternativeName>
        <fullName evidence="8">Molybdopterin guanylyltransferase</fullName>
    </alternativeName>
    <alternativeName>
        <fullName evidence="8">Molybdopterin-guanine dinucleotide synthase</fullName>
        <shortName evidence="8">MGD synthase</shortName>
    </alternativeName>
</protein>
<reference evidence="10 11" key="1">
    <citation type="submission" date="2023-07" db="EMBL/GenBank/DDBJ databases">
        <title>Genomic Encyclopedia of Type Strains, Phase IV (KMG-IV): sequencing the most valuable type-strain genomes for metagenomic binning, comparative biology and taxonomic classification.</title>
        <authorList>
            <person name="Goeker M."/>
        </authorList>
    </citation>
    <scope>NUCLEOTIDE SEQUENCE [LARGE SCALE GENOMIC DNA]</scope>
    <source>
        <strain evidence="10 11">DSM 16419</strain>
    </source>
</reference>
<dbReference type="EC" id="2.7.7.77" evidence="8"/>
<feature type="binding site" evidence="8">
    <location>
        <begin position="9"/>
        <end position="11"/>
    </location>
    <ligand>
        <name>GTP</name>
        <dbReference type="ChEBI" id="CHEBI:37565"/>
    </ligand>
</feature>
<sequence>MTELVGILLAGGMSRRFGSPKAFAEIGKELFYERAYRALDQVCDHVVIIARPELVAHFPTEYDVITDLDWVAGQGPLAGILSGMTARPAKKYLVLPCDMPFVGKAETAKLLDLADPLSDITAVHNAAEKIPLFSVWNFRMKEPLQNDLAAGQLRVMKLMEKVTTEWIDSSRIHEDSHVFRNINQPDR</sequence>
<name>A0ABU0GQ19_9BACL</name>
<evidence type="ECO:0000256" key="4">
    <source>
        <dbReference type="ARBA" id="ARBA00022741"/>
    </source>
</evidence>
<keyword evidence="2 8" id="KW-0808">Transferase</keyword>
<keyword evidence="3 8" id="KW-0479">Metal-binding</keyword>
<keyword evidence="4 8" id="KW-0547">Nucleotide-binding</keyword>
<evidence type="ECO:0000256" key="2">
    <source>
        <dbReference type="ARBA" id="ARBA00022679"/>
    </source>
</evidence>
<keyword evidence="1 8" id="KW-0963">Cytoplasm</keyword>
<dbReference type="Gene3D" id="3.90.550.10">
    <property type="entry name" value="Spore Coat Polysaccharide Biosynthesis Protein SpsA, Chain A"/>
    <property type="match status" value="1"/>
</dbReference>
<evidence type="ECO:0000259" key="9">
    <source>
        <dbReference type="Pfam" id="PF12804"/>
    </source>
</evidence>
<accession>A0ABU0GQ19</accession>
<comment type="cofactor">
    <cofactor evidence="8">
        <name>Mg(2+)</name>
        <dbReference type="ChEBI" id="CHEBI:18420"/>
    </cofactor>
</comment>
<comment type="similarity">
    <text evidence="8">Belongs to the MobA family.</text>
</comment>
<evidence type="ECO:0000256" key="3">
    <source>
        <dbReference type="ARBA" id="ARBA00022723"/>
    </source>
</evidence>
<comment type="function">
    <text evidence="8">Transfers a GMP moiety from GTP to Mo-molybdopterin (Mo-MPT) cofactor (Moco or molybdenum cofactor) to form Mo-molybdopterin guanine dinucleotide (Mo-MGD) cofactor.</text>
</comment>
<comment type="catalytic activity">
    <reaction evidence="8">
        <text>Mo-molybdopterin + GTP + H(+) = Mo-molybdopterin guanine dinucleotide + diphosphate</text>
        <dbReference type="Rhea" id="RHEA:34243"/>
        <dbReference type="ChEBI" id="CHEBI:15378"/>
        <dbReference type="ChEBI" id="CHEBI:33019"/>
        <dbReference type="ChEBI" id="CHEBI:37565"/>
        <dbReference type="ChEBI" id="CHEBI:71302"/>
        <dbReference type="ChEBI" id="CHEBI:71310"/>
        <dbReference type="EC" id="2.7.7.77"/>
    </reaction>
</comment>
<feature type="binding site" evidence="8">
    <location>
        <position position="21"/>
    </location>
    <ligand>
        <name>GTP</name>
        <dbReference type="ChEBI" id="CHEBI:37565"/>
    </ligand>
</feature>
<dbReference type="PANTHER" id="PTHR19136">
    <property type="entry name" value="MOLYBDENUM COFACTOR GUANYLYLTRANSFERASE"/>
    <property type="match status" value="1"/>
</dbReference>
<keyword evidence="11" id="KW-1185">Reference proteome</keyword>
<feature type="binding site" evidence="8">
    <location>
        <position position="98"/>
    </location>
    <ligand>
        <name>GTP</name>
        <dbReference type="ChEBI" id="CHEBI:37565"/>
    </ligand>
</feature>
<proteinExistence type="inferred from homology"/>
<dbReference type="Pfam" id="PF12804">
    <property type="entry name" value="NTP_transf_3"/>
    <property type="match status" value="1"/>
</dbReference>
<dbReference type="EMBL" id="JAUSWB010000001">
    <property type="protein sequence ID" value="MDQ0427393.1"/>
    <property type="molecule type" value="Genomic_DNA"/>
</dbReference>
<feature type="domain" description="MobA-like NTP transferase" evidence="9">
    <location>
        <begin position="6"/>
        <end position="149"/>
    </location>
</feature>
<dbReference type="HAMAP" id="MF_00316">
    <property type="entry name" value="MobA"/>
    <property type="match status" value="1"/>
</dbReference>
<dbReference type="GO" id="GO:0061603">
    <property type="term" value="F:molybdenum cofactor guanylyltransferase activity"/>
    <property type="evidence" value="ECO:0007669"/>
    <property type="project" value="UniProtKB-EC"/>
</dbReference>
<dbReference type="InterPro" id="IPR029044">
    <property type="entry name" value="Nucleotide-diphossugar_trans"/>
</dbReference>
<keyword evidence="5 8" id="KW-0460">Magnesium</keyword>
<comment type="caution">
    <text evidence="8">Lacks conserved residue(s) required for the propagation of feature annotation.</text>
</comment>
<evidence type="ECO:0000313" key="10">
    <source>
        <dbReference type="EMBL" id="MDQ0427393.1"/>
    </source>
</evidence>
<feature type="binding site" evidence="8">
    <location>
        <position position="67"/>
    </location>
    <ligand>
        <name>GTP</name>
        <dbReference type="ChEBI" id="CHEBI:37565"/>
    </ligand>
</feature>
<evidence type="ECO:0000313" key="11">
    <source>
        <dbReference type="Proteomes" id="UP001241988"/>
    </source>
</evidence>
<evidence type="ECO:0000256" key="5">
    <source>
        <dbReference type="ARBA" id="ARBA00022842"/>
    </source>
</evidence>
<dbReference type="InterPro" id="IPR013482">
    <property type="entry name" value="Molybde_CF_guanTrfase"/>
</dbReference>
<dbReference type="CDD" id="cd02503">
    <property type="entry name" value="MobA"/>
    <property type="match status" value="1"/>
</dbReference>
<comment type="subcellular location">
    <subcellularLocation>
        <location evidence="8">Cytoplasm</location>
    </subcellularLocation>
</comment>
<feature type="binding site" evidence="8">
    <location>
        <position position="98"/>
    </location>
    <ligand>
        <name>Mg(2+)</name>
        <dbReference type="ChEBI" id="CHEBI:18420"/>
    </ligand>
</feature>
<dbReference type="Proteomes" id="UP001241988">
    <property type="component" value="Unassembled WGS sequence"/>
</dbReference>
<dbReference type="SUPFAM" id="SSF53448">
    <property type="entry name" value="Nucleotide-diphospho-sugar transferases"/>
    <property type="match status" value="1"/>
</dbReference>
<evidence type="ECO:0000256" key="7">
    <source>
        <dbReference type="ARBA" id="ARBA00023150"/>
    </source>
</evidence>
<keyword evidence="10" id="KW-0548">Nucleotidyltransferase</keyword>
<dbReference type="PANTHER" id="PTHR19136:SF81">
    <property type="entry name" value="MOLYBDENUM COFACTOR GUANYLYLTRANSFERASE"/>
    <property type="match status" value="1"/>
</dbReference>
<keyword evidence="7 8" id="KW-0501">Molybdenum cofactor biosynthesis</keyword>
<dbReference type="RefSeq" id="WP_308785707.1">
    <property type="nucleotide sequence ID" value="NZ_JAUSWB010000001.1"/>
</dbReference>
<evidence type="ECO:0000256" key="1">
    <source>
        <dbReference type="ARBA" id="ARBA00022490"/>
    </source>
</evidence>
<gene>
    <name evidence="8" type="primary">mobA</name>
    <name evidence="10" type="ORF">QOZ98_000218</name>
</gene>
<evidence type="ECO:0000256" key="6">
    <source>
        <dbReference type="ARBA" id="ARBA00023134"/>
    </source>
</evidence>
<organism evidence="10 11">
    <name type="scientific">Planomicrobium stackebrandtii</name>
    <dbReference type="NCBI Taxonomy" id="253160"/>
    <lineage>
        <taxon>Bacteria</taxon>
        <taxon>Bacillati</taxon>
        <taxon>Bacillota</taxon>
        <taxon>Bacilli</taxon>
        <taxon>Bacillales</taxon>
        <taxon>Caryophanaceae</taxon>
        <taxon>Planomicrobium</taxon>
    </lineage>
</organism>
<comment type="caution">
    <text evidence="10">The sequence shown here is derived from an EMBL/GenBank/DDBJ whole genome shotgun (WGS) entry which is preliminary data.</text>
</comment>
<dbReference type="InterPro" id="IPR025877">
    <property type="entry name" value="MobA-like_NTP_Trfase"/>
</dbReference>